<dbReference type="Proteomes" id="UP000177622">
    <property type="component" value="Unassembled WGS sequence"/>
</dbReference>
<evidence type="ECO:0000256" key="1">
    <source>
        <dbReference type="SAM" id="MobiDB-lite"/>
    </source>
</evidence>
<organism evidence="2 3">
    <name type="scientific">Penicillium arizonense</name>
    <dbReference type="NCBI Taxonomy" id="1835702"/>
    <lineage>
        <taxon>Eukaryota</taxon>
        <taxon>Fungi</taxon>
        <taxon>Dikarya</taxon>
        <taxon>Ascomycota</taxon>
        <taxon>Pezizomycotina</taxon>
        <taxon>Eurotiomycetes</taxon>
        <taxon>Eurotiomycetidae</taxon>
        <taxon>Eurotiales</taxon>
        <taxon>Aspergillaceae</taxon>
        <taxon>Penicillium</taxon>
    </lineage>
</organism>
<evidence type="ECO:0000313" key="3">
    <source>
        <dbReference type="Proteomes" id="UP000177622"/>
    </source>
</evidence>
<feature type="compositionally biased region" description="Polar residues" evidence="1">
    <location>
        <begin position="372"/>
        <end position="382"/>
    </location>
</feature>
<feature type="compositionally biased region" description="Basic and acidic residues" evidence="1">
    <location>
        <begin position="327"/>
        <end position="347"/>
    </location>
</feature>
<feature type="compositionally biased region" description="Polar residues" evidence="1">
    <location>
        <begin position="646"/>
        <end position="676"/>
    </location>
</feature>
<feature type="compositionally biased region" description="Acidic residues" evidence="1">
    <location>
        <begin position="21"/>
        <end position="34"/>
    </location>
</feature>
<keyword evidence="3" id="KW-1185">Reference proteome</keyword>
<dbReference type="OrthoDB" id="5419922at2759"/>
<dbReference type="STRING" id="1835702.A0A1F5LQY9"/>
<protein>
    <submittedName>
        <fullName evidence="2">Uncharacterized protein</fullName>
    </submittedName>
</protein>
<feature type="compositionally biased region" description="Basic and acidic residues" evidence="1">
    <location>
        <begin position="164"/>
        <end position="181"/>
    </location>
</feature>
<feature type="compositionally biased region" description="Basic and acidic residues" evidence="1">
    <location>
        <begin position="200"/>
        <end position="212"/>
    </location>
</feature>
<feature type="region of interest" description="Disordered" evidence="1">
    <location>
        <begin position="68"/>
        <end position="469"/>
    </location>
</feature>
<feature type="region of interest" description="Disordered" evidence="1">
    <location>
        <begin position="1"/>
        <end position="39"/>
    </location>
</feature>
<feature type="compositionally biased region" description="Basic and acidic residues" evidence="1">
    <location>
        <begin position="410"/>
        <end position="428"/>
    </location>
</feature>
<dbReference type="RefSeq" id="XP_022490869.1">
    <property type="nucleotide sequence ID" value="XM_022629257.1"/>
</dbReference>
<reference evidence="2 3" key="1">
    <citation type="journal article" date="2016" name="Sci. Rep.">
        <title>Penicillium arizonense, a new, genome sequenced fungal species, reveals a high chemical diversity in secreted metabolites.</title>
        <authorList>
            <person name="Grijseels S."/>
            <person name="Nielsen J.C."/>
            <person name="Randelovic M."/>
            <person name="Nielsen J."/>
            <person name="Nielsen K.F."/>
            <person name="Workman M."/>
            <person name="Frisvad J.C."/>
        </authorList>
    </citation>
    <scope>NUCLEOTIDE SEQUENCE [LARGE SCALE GENOMIC DNA]</scope>
    <source>
        <strain evidence="2 3">CBS 141311</strain>
    </source>
</reference>
<feature type="compositionally biased region" description="Polar residues" evidence="1">
    <location>
        <begin position="267"/>
        <end position="285"/>
    </location>
</feature>
<accession>A0A1F5LQY9</accession>
<feature type="compositionally biased region" description="Polar residues" evidence="1">
    <location>
        <begin position="705"/>
        <end position="715"/>
    </location>
</feature>
<feature type="compositionally biased region" description="Polar residues" evidence="1">
    <location>
        <begin position="622"/>
        <end position="638"/>
    </location>
</feature>
<feature type="region of interest" description="Disordered" evidence="1">
    <location>
        <begin position="703"/>
        <end position="725"/>
    </location>
</feature>
<feature type="region of interest" description="Disordered" evidence="1">
    <location>
        <begin position="505"/>
        <end position="537"/>
    </location>
</feature>
<dbReference type="EMBL" id="LXJU01000004">
    <property type="protein sequence ID" value="OGE55440.1"/>
    <property type="molecule type" value="Genomic_DNA"/>
</dbReference>
<name>A0A1F5LQY9_PENAI</name>
<feature type="compositionally biased region" description="Polar residues" evidence="1">
    <location>
        <begin position="434"/>
        <end position="452"/>
    </location>
</feature>
<evidence type="ECO:0000313" key="2">
    <source>
        <dbReference type="EMBL" id="OGE55440.1"/>
    </source>
</evidence>
<dbReference type="AlphaFoldDB" id="A0A1F5LQY9"/>
<dbReference type="GeneID" id="34573991"/>
<feature type="compositionally biased region" description="Acidic residues" evidence="1">
    <location>
        <begin position="348"/>
        <end position="368"/>
    </location>
</feature>
<proteinExistence type="predicted"/>
<sequence>MPYPRPVSPVSLEKCPPPSDIDPDDLLGSDDELDDAGRDARRRRVEKLAESYLQGKPLFILSASLRGPLEDGWVNPWRKRRVRAGGAPAPRASLSRPTSVPEKVVQETDLRTRRHSERLPSETSRPEIPATSWNSPAGSSMRVGERSSTSRSRRTHSVPVQRLQHSERSERLPRSPLKVKEPPSLAANEESFAPSGTADWLKKDRKRMDFTKFDPPSSPTIPAASRQLKNRARRPAPRSVQVQVPQTPAFATKLRPVGKNTVKPASVDSTSTRHSSPECSRSAGSTARPVPTVSNSSPFNRKISPSKNISLDMSLRVVSSSSQLPRFEYRPWLHDKSNQHEPPKSPADDESILQEETVLYDDTPEDIPNDMPRNSPSTSPTKNRADMIVPEVPQSEETEAHTEAPVVDKGLPKKDKSQKTSSKDLRFADEEDAGTSTYEITDHSVPTEQNTCEDLPSAQAVPAPLGISDRMTSLHSTLLPKEHSEMEMDTNIDTQLSTQAALLHAQKSFQDDLESPTYHKATPAQKRRAGNSPDGATYSANITPFYRAMSPLIPDKSRMQAMSTQFMLDAATPYTFSTEKKPRVSRPDSGGTPSAKKKKTAHIADASPSPGNGSLGPDNDYHTAQSSPAAGSQRPASQESDRPPTFRSTAPNASFPITFSGSTPPTIQDGQGAQQGAETFNLSQAIADAGSWLQQSFDFVKDTGRSNQSLTSGGPQPTFHMDISQ</sequence>
<comment type="caution">
    <text evidence="2">The sequence shown here is derived from an EMBL/GenBank/DDBJ whole genome shotgun (WGS) entry which is preliminary data.</text>
</comment>
<gene>
    <name evidence="2" type="ORF">PENARI_c004G07819</name>
</gene>
<feature type="region of interest" description="Disordered" evidence="1">
    <location>
        <begin position="577"/>
        <end position="676"/>
    </location>
</feature>
<feature type="compositionally biased region" description="Polar residues" evidence="1">
    <location>
        <begin position="292"/>
        <end position="324"/>
    </location>
</feature>